<dbReference type="PANTHER" id="PTHR11481:SF64">
    <property type="entry name" value="FC RECEPTOR-LIKE PROTEIN 4"/>
    <property type="match status" value="1"/>
</dbReference>
<dbReference type="SMART" id="SM00408">
    <property type="entry name" value="IGc2"/>
    <property type="match status" value="1"/>
</dbReference>
<proteinExistence type="predicted"/>
<dbReference type="InterPro" id="IPR013783">
    <property type="entry name" value="Ig-like_fold"/>
</dbReference>
<dbReference type="SMART" id="SM00409">
    <property type="entry name" value="IG"/>
    <property type="match status" value="1"/>
</dbReference>
<evidence type="ECO:0000313" key="7">
    <source>
        <dbReference type="Proteomes" id="UP001469553"/>
    </source>
</evidence>
<dbReference type="InterPro" id="IPR003598">
    <property type="entry name" value="Ig_sub2"/>
</dbReference>
<feature type="non-terminal residue" evidence="6">
    <location>
        <position position="1"/>
    </location>
</feature>
<reference evidence="6 7" key="1">
    <citation type="submission" date="2021-06" db="EMBL/GenBank/DDBJ databases">
        <authorList>
            <person name="Palmer J.M."/>
        </authorList>
    </citation>
    <scope>NUCLEOTIDE SEQUENCE [LARGE SCALE GENOMIC DNA]</scope>
    <source>
        <strain evidence="6 7">AS_MEX2019</strain>
        <tissue evidence="6">Muscle</tissue>
    </source>
</reference>
<evidence type="ECO:0000256" key="1">
    <source>
        <dbReference type="ARBA" id="ARBA00022729"/>
    </source>
</evidence>
<gene>
    <name evidence="6" type="ORF">AMECASPLE_035665</name>
</gene>
<keyword evidence="1" id="KW-0732">Signal</keyword>
<sequence>RDLLLVSPVHPVTEGASITLTCRLRGQNTVSNVIFYRNDKLLQNDSRQELKISAVSQLDEGFYKCEHLGMVSPQSWMAVQAAVFRLRSFSFFVLLVLGAGCGCTFIMLLLLLCCFRQSQEPDEFKDVTYASINWEKSGKKRGENEPKGDDVHFDLKTGAAEPAADDAVIYSEIKYSQKGCCHEFRLCAQGRQICMCLQSIILRGFAFKDLQSWIPRSSAEIQPSSAPPPPSPFHTPQGSLTFLGLHSTTSIGSQGGKTHQF</sequence>
<name>A0ABV0XWH9_9TELE</name>
<evidence type="ECO:0000313" key="6">
    <source>
        <dbReference type="EMBL" id="MEQ2285805.1"/>
    </source>
</evidence>
<dbReference type="InterPro" id="IPR003599">
    <property type="entry name" value="Ig_sub"/>
</dbReference>
<dbReference type="SUPFAM" id="SSF48726">
    <property type="entry name" value="Immunoglobulin"/>
    <property type="match status" value="1"/>
</dbReference>
<evidence type="ECO:0000256" key="3">
    <source>
        <dbReference type="SAM" id="MobiDB-lite"/>
    </source>
</evidence>
<dbReference type="Proteomes" id="UP001469553">
    <property type="component" value="Unassembled WGS sequence"/>
</dbReference>
<protein>
    <recommendedName>
        <fullName evidence="5">Ig-like domain-containing protein</fullName>
    </recommendedName>
</protein>
<keyword evidence="2" id="KW-1015">Disulfide bond</keyword>
<keyword evidence="4" id="KW-0472">Membrane</keyword>
<evidence type="ECO:0000259" key="5">
    <source>
        <dbReference type="PROSITE" id="PS50835"/>
    </source>
</evidence>
<dbReference type="Pfam" id="PF13927">
    <property type="entry name" value="Ig_3"/>
    <property type="match status" value="1"/>
</dbReference>
<keyword evidence="4" id="KW-0812">Transmembrane</keyword>
<dbReference type="PANTHER" id="PTHR11481">
    <property type="entry name" value="IMMUNOGLOBULIN FC RECEPTOR"/>
    <property type="match status" value="1"/>
</dbReference>
<organism evidence="6 7">
    <name type="scientific">Ameca splendens</name>
    <dbReference type="NCBI Taxonomy" id="208324"/>
    <lineage>
        <taxon>Eukaryota</taxon>
        <taxon>Metazoa</taxon>
        <taxon>Chordata</taxon>
        <taxon>Craniata</taxon>
        <taxon>Vertebrata</taxon>
        <taxon>Euteleostomi</taxon>
        <taxon>Actinopterygii</taxon>
        <taxon>Neopterygii</taxon>
        <taxon>Teleostei</taxon>
        <taxon>Neoteleostei</taxon>
        <taxon>Acanthomorphata</taxon>
        <taxon>Ovalentaria</taxon>
        <taxon>Atherinomorphae</taxon>
        <taxon>Cyprinodontiformes</taxon>
        <taxon>Goodeidae</taxon>
        <taxon>Ameca</taxon>
    </lineage>
</organism>
<feature type="transmembrane region" description="Helical" evidence="4">
    <location>
        <begin position="91"/>
        <end position="112"/>
    </location>
</feature>
<evidence type="ECO:0000256" key="2">
    <source>
        <dbReference type="ARBA" id="ARBA00023157"/>
    </source>
</evidence>
<dbReference type="Gene3D" id="2.60.40.10">
    <property type="entry name" value="Immunoglobulins"/>
    <property type="match status" value="1"/>
</dbReference>
<evidence type="ECO:0000256" key="4">
    <source>
        <dbReference type="SAM" id="Phobius"/>
    </source>
</evidence>
<dbReference type="InterPro" id="IPR036179">
    <property type="entry name" value="Ig-like_dom_sf"/>
</dbReference>
<accession>A0ABV0XWH9</accession>
<dbReference type="PROSITE" id="PS50835">
    <property type="entry name" value="IG_LIKE"/>
    <property type="match status" value="1"/>
</dbReference>
<dbReference type="EMBL" id="JAHRIP010014783">
    <property type="protein sequence ID" value="MEQ2285805.1"/>
    <property type="molecule type" value="Genomic_DNA"/>
</dbReference>
<dbReference type="InterPro" id="IPR007110">
    <property type="entry name" value="Ig-like_dom"/>
</dbReference>
<comment type="caution">
    <text evidence="6">The sequence shown here is derived from an EMBL/GenBank/DDBJ whole genome shotgun (WGS) entry which is preliminary data.</text>
</comment>
<dbReference type="InterPro" id="IPR050488">
    <property type="entry name" value="Ig_Fc_receptor"/>
</dbReference>
<feature type="domain" description="Ig-like" evidence="5">
    <location>
        <begin position="12"/>
        <end position="65"/>
    </location>
</feature>
<keyword evidence="4" id="KW-1133">Transmembrane helix</keyword>
<keyword evidence="7" id="KW-1185">Reference proteome</keyword>
<feature type="region of interest" description="Disordered" evidence="3">
    <location>
        <begin position="218"/>
        <end position="238"/>
    </location>
</feature>